<evidence type="ECO:0000313" key="9">
    <source>
        <dbReference type="Proteomes" id="UP001177934"/>
    </source>
</evidence>
<feature type="transmembrane region" description="Helical" evidence="7">
    <location>
        <begin position="49"/>
        <end position="71"/>
    </location>
</feature>
<evidence type="ECO:0000256" key="3">
    <source>
        <dbReference type="ARBA" id="ARBA00022475"/>
    </source>
</evidence>
<feature type="transmembrane region" description="Helical" evidence="7">
    <location>
        <begin position="320"/>
        <end position="338"/>
    </location>
</feature>
<evidence type="ECO:0000256" key="2">
    <source>
        <dbReference type="ARBA" id="ARBA00007430"/>
    </source>
</evidence>
<dbReference type="PANTHER" id="PTHR30250:SF10">
    <property type="entry name" value="LIPOPOLYSACCHARIDE BIOSYNTHESIS PROTEIN WZXC"/>
    <property type="match status" value="1"/>
</dbReference>
<dbReference type="Pfam" id="PF01943">
    <property type="entry name" value="Polysacc_synt"/>
    <property type="match status" value="1"/>
</dbReference>
<evidence type="ECO:0000256" key="4">
    <source>
        <dbReference type="ARBA" id="ARBA00022692"/>
    </source>
</evidence>
<reference evidence="8" key="1">
    <citation type="journal article" date="2023" name="Nat. Commun.">
        <title>Identification of a novel Human Milk Oligosaccharides utilization cluster in the infant gut commensal Bacteroides dorei.</title>
        <authorList>
            <person name="Kijner S."/>
            <person name="Ennis D."/>
            <person name="Shmorak S."/>
            <person name="Florentin A."/>
            <person name="Yassour M."/>
        </authorList>
    </citation>
    <scope>NUCLEOTIDE SEQUENCE</scope>
    <source>
        <strain evidence="8">2</strain>
    </source>
</reference>
<accession>A0AA95HJ52</accession>
<feature type="transmembrane region" description="Helical" evidence="7">
    <location>
        <begin position="239"/>
        <end position="257"/>
    </location>
</feature>
<evidence type="ECO:0000313" key="8">
    <source>
        <dbReference type="EMBL" id="WHX08546.1"/>
    </source>
</evidence>
<gene>
    <name evidence="8" type="ORF">QNN11_13600</name>
</gene>
<keyword evidence="3" id="KW-1003">Cell membrane</keyword>
<dbReference type="InterPro" id="IPR050833">
    <property type="entry name" value="Poly_Biosynth_Transport"/>
</dbReference>
<protein>
    <submittedName>
        <fullName evidence="8">Oligosaccharide flippase family protein</fullName>
    </submittedName>
</protein>
<name>A0AA95HJ52_9BACT</name>
<dbReference type="AlphaFoldDB" id="A0AA95HJ52"/>
<keyword evidence="5 7" id="KW-1133">Transmembrane helix</keyword>
<feature type="transmembrane region" description="Helical" evidence="7">
    <location>
        <begin position="15"/>
        <end position="37"/>
    </location>
</feature>
<dbReference type="GO" id="GO:0005886">
    <property type="term" value="C:plasma membrane"/>
    <property type="evidence" value="ECO:0007669"/>
    <property type="project" value="UniProtKB-SubCell"/>
</dbReference>
<dbReference type="Proteomes" id="UP001177934">
    <property type="component" value="Chromosome"/>
</dbReference>
<comment type="subcellular location">
    <subcellularLocation>
        <location evidence="1">Cell membrane</location>
        <topology evidence="1">Multi-pass membrane protein</topology>
    </subcellularLocation>
</comment>
<keyword evidence="6 7" id="KW-0472">Membrane</keyword>
<feature type="transmembrane region" description="Helical" evidence="7">
    <location>
        <begin position="140"/>
        <end position="163"/>
    </location>
</feature>
<feature type="transmembrane region" description="Helical" evidence="7">
    <location>
        <begin position="175"/>
        <end position="195"/>
    </location>
</feature>
<organism evidence="8 9">
    <name type="scientific">Phocaeicola dorei</name>
    <dbReference type="NCBI Taxonomy" id="357276"/>
    <lineage>
        <taxon>Bacteria</taxon>
        <taxon>Pseudomonadati</taxon>
        <taxon>Bacteroidota</taxon>
        <taxon>Bacteroidia</taxon>
        <taxon>Bacteroidales</taxon>
        <taxon>Bacteroidaceae</taxon>
        <taxon>Phocaeicola</taxon>
    </lineage>
</organism>
<evidence type="ECO:0000256" key="5">
    <source>
        <dbReference type="ARBA" id="ARBA00022989"/>
    </source>
</evidence>
<dbReference type="InterPro" id="IPR002797">
    <property type="entry name" value="Polysacc_synth"/>
</dbReference>
<evidence type="ECO:0000256" key="7">
    <source>
        <dbReference type="SAM" id="Phobius"/>
    </source>
</evidence>
<sequence>MLILYLKKIVRQEKAVVYSMLGTVWRIVFAPVSLYLISIKLSPELQGYYYLFFSIAGLQQIFEVGFSHTLVQGISHEMGRVSFVEGKIIGDKEGIFKIEETLKLGFLWYSGLGVLCLLIICPVGILLMGGVNDDLSSYWLVPWIVFIVLFSINLFFYPINFFVEGIQHIERIYRIRLIIQIIGNLSFVLFLYLDWKLFCAIAIPLFSIIINIVLLYIPYMHFFNQYIFRFPSKQFIRSILKWQLKIGFVYSSGYLYWQLPTVVIFHILGPVISGQYSMTVNIINSIMNIGQVFVRTKAAIIGELRNSNNILAAFRIYKRATIMSYITVFLGSVVFYILECFPKFSTI</sequence>
<keyword evidence="4 7" id="KW-0812">Transmembrane</keyword>
<dbReference type="PANTHER" id="PTHR30250">
    <property type="entry name" value="PST FAMILY PREDICTED COLANIC ACID TRANSPORTER"/>
    <property type="match status" value="1"/>
</dbReference>
<proteinExistence type="inferred from homology"/>
<evidence type="ECO:0000256" key="1">
    <source>
        <dbReference type="ARBA" id="ARBA00004651"/>
    </source>
</evidence>
<comment type="similarity">
    <text evidence="2">Belongs to the polysaccharide synthase family.</text>
</comment>
<dbReference type="EMBL" id="CP126056">
    <property type="protein sequence ID" value="WHX08546.1"/>
    <property type="molecule type" value="Genomic_DNA"/>
</dbReference>
<feature type="transmembrane region" description="Helical" evidence="7">
    <location>
        <begin position="106"/>
        <end position="128"/>
    </location>
</feature>
<evidence type="ECO:0000256" key="6">
    <source>
        <dbReference type="ARBA" id="ARBA00023136"/>
    </source>
</evidence>
<feature type="transmembrane region" description="Helical" evidence="7">
    <location>
        <begin position="201"/>
        <end position="219"/>
    </location>
</feature>